<reference evidence="5" key="2">
    <citation type="submission" date="2016-04" db="EMBL/GenBank/DDBJ databases">
        <title>Planomonospora sphaerica JCM9374 whole genome shotgun sequence.</title>
        <authorList>
            <person name="Suzuki T."/>
            <person name="Dohra H."/>
            <person name="Kodani S."/>
        </authorList>
    </citation>
    <scope>NUCLEOTIDE SEQUENCE [LARGE SCALE GENOMIC DNA]</scope>
    <source>
        <strain evidence="5">JCM 9374</strain>
    </source>
</reference>
<proteinExistence type="inferred from homology"/>
<name>A0A161LTX4_9ACTN</name>
<dbReference type="AlphaFoldDB" id="A0A161LTX4"/>
<dbReference type="PRINTS" id="PR01346">
    <property type="entry name" value="HELNAPAPROT"/>
</dbReference>
<dbReference type="InterPro" id="IPR009078">
    <property type="entry name" value="Ferritin-like_SF"/>
</dbReference>
<comment type="similarity">
    <text evidence="1 2">Belongs to the Dps family.</text>
</comment>
<accession>A0A161LTX4</accession>
<organism evidence="4 5">
    <name type="scientific">Planomonospora sphaerica</name>
    <dbReference type="NCBI Taxonomy" id="161355"/>
    <lineage>
        <taxon>Bacteria</taxon>
        <taxon>Bacillati</taxon>
        <taxon>Actinomycetota</taxon>
        <taxon>Actinomycetes</taxon>
        <taxon>Streptosporangiales</taxon>
        <taxon>Streptosporangiaceae</taxon>
        <taxon>Planomonospora</taxon>
    </lineage>
</organism>
<evidence type="ECO:0000256" key="2">
    <source>
        <dbReference type="RuleBase" id="RU003875"/>
    </source>
</evidence>
<dbReference type="Gene3D" id="1.20.1260.10">
    <property type="match status" value="1"/>
</dbReference>
<dbReference type="SUPFAM" id="SSF47240">
    <property type="entry name" value="Ferritin-like"/>
    <property type="match status" value="1"/>
</dbReference>
<evidence type="ECO:0000259" key="3">
    <source>
        <dbReference type="Pfam" id="PF00210"/>
    </source>
</evidence>
<dbReference type="PANTHER" id="PTHR42932:SF2">
    <property type="entry name" value="DNA PROTECTION DURING STARVATION PROTEIN 1"/>
    <property type="match status" value="1"/>
</dbReference>
<feature type="domain" description="Ferritin/DPS" evidence="3">
    <location>
        <begin position="18"/>
        <end position="154"/>
    </location>
</feature>
<dbReference type="GO" id="GO:0008199">
    <property type="term" value="F:ferric iron binding"/>
    <property type="evidence" value="ECO:0007669"/>
    <property type="project" value="InterPro"/>
</dbReference>
<protein>
    <submittedName>
        <fullName evidence="4">Ferritin</fullName>
    </submittedName>
</protein>
<evidence type="ECO:0000313" key="4">
    <source>
        <dbReference type="EMBL" id="GAT64921.1"/>
    </source>
</evidence>
<dbReference type="STRING" id="161355.PS9374_00553"/>
<evidence type="ECO:0000256" key="1">
    <source>
        <dbReference type="ARBA" id="ARBA00009497"/>
    </source>
</evidence>
<dbReference type="PIRSF" id="PIRSF005900">
    <property type="entry name" value="Dps"/>
    <property type="match status" value="1"/>
</dbReference>
<dbReference type="InterPro" id="IPR002177">
    <property type="entry name" value="DPS_DNA-bd"/>
</dbReference>
<sequence length="155" mass="16971">MATITGPLQPGDKKIVGEALQGALIDLLDLSLLAKQAHWNVIGRNFRQIHLHLDEIVGFARAHADTVAERAVSLDITPDGRASAIAGTTKVPQLDSGYLDVDKVVAAMTDILESIGRRMRERVDATAEADPVTQDIFIAVTQDVEKHHWMMQAQR</sequence>
<dbReference type="RefSeq" id="WP_068894237.1">
    <property type="nucleotide sequence ID" value="NZ_BDCX01000001.1"/>
</dbReference>
<comment type="caution">
    <text evidence="4">The sequence shown here is derived from an EMBL/GenBank/DDBJ whole genome shotgun (WGS) entry which is preliminary data.</text>
</comment>
<evidence type="ECO:0000313" key="5">
    <source>
        <dbReference type="Proteomes" id="UP000077701"/>
    </source>
</evidence>
<dbReference type="InterPro" id="IPR012347">
    <property type="entry name" value="Ferritin-like"/>
</dbReference>
<reference evidence="4 5" key="1">
    <citation type="journal article" date="2016" name="Genome Announc.">
        <title>Draft Genome Sequence of Planomonospora sphaerica JCM9374, a Rare Actinomycete.</title>
        <authorList>
            <person name="Dohra H."/>
            <person name="Suzuki T."/>
            <person name="Inoue Y."/>
            <person name="Kodani S."/>
        </authorList>
    </citation>
    <scope>NUCLEOTIDE SEQUENCE [LARGE SCALE GENOMIC DNA]</scope>
    <source>
        <strain evidence="4 5">JCM 9374</strain>
    </source>
</reference>
<dbReference type="CDD" id="cd01043">
    <property type="entry name" value="DPS"/>
    <property type="match status" value="1"/>
</dbReference>
<dbReference type="InterPro" id="IPR008331">
    <property type="entry name" value="Ferritin_DPS_dom"/>
</dbReference>
<dbReference type="Pfam" id="PF00210">
    <property type="entry name" value="Ferritin"/>
    <property type="match status" value="1"/>
</dbReference>
<gene>
    <name evidence="4" type="ORF">PS9374_00553</name>
</gene>
<dbReference type="PANTHER" id="PTHR42932">
    <property type="entry name" value="GENERAL STRESS PROTEIN 20U"/>
    <property type="match status" value="1"/>
</dbReference>
<dbReference type="OrthoDB" id="9797687at2"/>
<dbReference type="EMBL" id="BDCX01000001">
    <property type="protein sequence ID" value="GAT64921.1"/>
    <property type="molecule type" value="Genomic_DNA"/>
</dbReference>
<dbReference type="Proteomes" id="UP000077701">
    <property type="component" value="Unassembled WGS sequence"/>
</dbReference>
<keyword evidence="5" id="KW-1185">Reference proteome</keyword>